<dbReference type="GO" id="GO:0044183">
    <property type="term" value="F:protein folding chaperone"/>
    <property type="evidence" value="ECO:0007669"/>
    <property type="project" value="TreeGrafter"/>
</dbReference>
<feature type="compositionally biased region" description="Basic residues" evidence="5">
    <location>
        <begin position="106"/>
        <end position="116"/>
    </location>
</feature>
<evidence type="ECO:0000256" key="1">
    <source>
        <dbReference type="ARBA" id="ARBA00004305"/>
    </source>
</evidence>
<dbReference type="AlphaFoldDB" id="A0A336M008"/>
<comment type="similarity">
    <text evidence="2">Belongs to the complex I LYR family.</text>
</comment>
<organism evidence="6">
    <name type="scientific">Culicoides sonorensis</name>
    <name type="common">Biting midge</name>
    <dbReference type="NCBI Taxonomy" id="179676"/>
    <lineage>
        <taxon>Eukaryota</taxon>
        <taxon>Metazoa</taxon>
        <taxon>Ecdysozoa</taxon>
        <taxon>Arthropoda</taxon>
        <taxon>Hexapoda</taxon>
        <taxon>Insecta</taxon>
        <taxon>Pterygota</taxon>
        <taxon>Neoptera</taxon>
        <taxon>Endopterygota</taxon>
        <taxon>Diptera</taxon>
        <taxon>Nematocera</taxon>
        <taxon>Chironomoidea</taxon>
        <taxon>Ceratopogonidae</taxon>
        <taxon>Ceratopogoninae</taxon>
        <taxon>Culicoides</taxon>
        <taxon>Monoculicoides</taxon>
    </lineage>
</organism>
<name>A0A336M008_CULSO</name>
<evidence type="ECO:0000256" key="2">
    <source>
        <dbReference type="ARBA" id="ARBA00009508"/>
    </source>
</evidence>
<dbReference type="InterPro" id="IPR050435">
    <property type="entry name" value="MZM1/LYRM7"/>
</dbReference>
<dbReference type="GO" id="GO:0005759">
    <property type="term" value="C:mitochondrial matrix"/>
    <property type="evidence" value="ECO:0007669"/>
    <property type="project" value="UniProtKB-SubCell"/>
</dbReference>
<feature type="region of interest" description="Disordered" evidence="5">
    <location>
        <begin position="96"/>
        <end position="116"/>
    </location>
</feature>
<keyword evidence="3" id="KW-0496">Mitochondrion</keyword>
<protein>
    <submittedName>
        <fullName evidence="6">CSON005474 protein</fullName>
    </submittedName>
</protein>
<proteinExistence type="inferred from homology"/>
<dbReference type="PANTHER" id="PTHR46749:SF1">
    <property type="entry name" value="COMPLEX III ASSEMBLY FACTOR LYRM7"/>
    <property type="match status" value="1"/>
</dbReference>
<comment type="subcellular location">
    <subcellularLocation>
        <location evidence="1">Mitochondrion matrix</location>
    </subcellularLocation>
</comment>
<dbReference type="OMA" id="TRQYVFH"/>
<dbReference type="EMBL" id="UFQT01000215">
    <property type="protein sequence ID" value="SSX21817.1"/>
    <property type="molecule type" value="Genomic_DNA"/>
</dbReference>
<evidence type="ECO:0000313" key="6">
    <source>
        <dbReference type="EMBL" id="SSX21817.1"/>
    </source>
</evidence>
<gene>
    <name evidence="6" type="primary">CSON005474</name>
</gene>
<dbReference type="InterPro" id="IPR045298">
    <property type="entry name" value="Complex1_LYR_LYRM7"/>
</dbReference>
<sequence>MSSLRREVLNSFKKLHRARQEIFEGDERALTLARHKINEEYRKNKGTDSDEEIQQKVKLANEVAEELKTRVIQAVEKEPGVFEAKLKESTLRLENYPFDPNAKIPSPRKKGGCKKE</sequence>
<dbReference type="CDD" id="cd20267">
    <property type="entry name" value="Complex1_LYR_LYRM7"/>
    <property type="match status" value="1"/>
</dbReference>
<accession>A0A336M008</accession>
<evidence type="ECO:0000256" key="5">
    <source>
        <dbReference type="SAM" id="MobiDB-lite"/>
    </source>
</evidence>
<evidence type="ECO:0000256" key="4">
    <source>
        <dbReference type="ARBA" id="ARBA00023186"/>
    </source>
</evidence>
<evidence type="ECO:0000256" key="3">
    <source>
        <dbReference type="ARBA" id="ARBA00023128"/>
    </source>
</evidence>
<keyword evidence="4" id="KW-0143">Chaperone</keyword>
<dbReference type="GO" id="GO:0034551">
    <property type="term" value="P:mitochondrial respiratory chain complex III assembly"/>
    <property type="evidence" value="ECO:0007669"/>
    <property type="project" value="InterPro"/>
</dbReference>
<dbReference type="PANTHER" id="PTHR46749">
    <property type="entry name" value="COMPLEX III ASSEMBLY FACTOR LYRM7"/>
    <property type="match status" value="1"/>
</dbReference>
<dbReference type="VEuPathDB" id="VectorBase:CSON005474"/>
<reference evidence="6" key="1">
    <citation type="submission" date="2018-07" db="EMBL/GenBank/DDBJ databases">
        <authorList>
            <person name="Quirk P.G."/>
            <person name="Krulwich T.A."/>
        </authorList>
    </citation>
    <scope>NUCLEOTIDE SEQUENCE</scope>
</reference>